<proteinExistence type="predicted"/>
<reference evidence="2 3" key="1">
    <citation type="submission" date="2021-06" db="EMBL/GenBank/DDBJ databases">
        <title>Leclercia pneumoniae sp. nov.</title>
        <authorList>
            <person name="Hoenemann M."/>
            <person name="Viehweger A."/>
            <person name="Dietze N."/>
        </authorList>
    </citation>
    <scope>NUCLEOTIDE SEQUENCE [LARGE SCALE GENOMIC DNA]</scope>
    <source>
        <strain evidence="3">49125</strain>
    </source>
</reference>
<keyword evidence="3" id="KW-1185">Reference proteome</keyword>
<evidence type="ECO:0008006" key="4">
    <source>
        <dbReference type="Google" id="ProtNLM"/>
    </source>
</evidence>
<evidence type="ECO:0000256" key="1">
    <source>
        <dbReference type="SAM" id="SignalP"/>
    </source>
</evidence>
<name>A0ABX8JW68_9ENTR</name>
<evidence type="ECO:0000313" key="3">
    <source>
        <dbReference type="Proteomes" id="UP000683497"/>
    </source>
</evidence>
<dbReference type="PROSITE" id="PS51257">
    <property type="entry name" value="PROKAR_LIPOPROTEIN"/>
    <property type="match status" value="1"/>
</dbReference>
<sequence>MLKHLTPGLVLLLTGCVVADMDSTNHTAVPYAQTFQKPATLGHTDRVQRRADLYACGVKKSVDVDSKTWLRAEVYPGETIDQMVARVEKVESCMKGKGYVVLGFDACGPLKAPTGKCN</sequence>
<dbReference type="Proteomes" id="UP000683497">
    <property type="component" value="Chromosome"/>
</dbReference>
<protein>
    <recommendedName>
        <fullName evidence="4">Lipoprotein</fullName>
    </recommendedName>
</protein>
<accession>A0ABX8JW68</accession>
<keyword evidence="1" id="KW-0732">Signal</keyword>
<evidence type="ECO:0000313" key="2">
    <source>
        <dbReference type="EMBL" id="QWW80516.1"/>
    </source>
</evidence>
<dbReference type="RefSeq" id="WP_207292263.1">
    <property type="nucleotide sequence ID" value="NZ_CP071383.1"/>
</dbReference>
<organism evidence="2 3">
    <name type="scientific">Leclercia pneumoniae</name>
    <dbReference type="NCBI Taxonomy" id="2815358"/>
    <lineage>
        <taxon>Bacteria</taxon>
        <taxon>Pseudomonadati</taxon>
        <taxon>Pseudomonadota</taxon>
        <taxon>Gammaproteobacteria</taxon>
        <taxon>Enterobacterales</taxon>
        <taxon>Enterobacteriaceae</taxon>
        <taxon>Leclercia</taxon>
    </lineage>
</organism>
<feature type="chain" id="PRO_5047349246" description="Lipoprotein" evidence="1">
    <location>
        <begin position="20"/>
        <end position="118"/>
    </location>
</feature>
<feature type="signal peptide" evidence="1">
    <location>
        <begin position="1"/>
        <end position="19"/>
    </location>
</feature>
<gene>
    <name evidence="2" type="ORF">KQ929_04520</name>
</gene>
<dbReference type="EMBL" id="CP076838">
    <property type="protein sequence ID" value="QWW80516.1"/>
    <property type="molecule type" value="Genomic_DNA"/>
</dbReference>